<dbReference type="Gene3D" id="1.10.10.60">
    <property type="entry name" value="Homeodomain-like"/>
    <property type="match status" value="2"/>
</dbReference>
<reference evidence="4 5" key="1">
    <citation type="journal article" date="2018" name="Genomics">
        <title>Molecular footprints of inshore aquatic adaptation in Indo-Pacific humpback dolphin (Sousa chinensis).</title>
        <authorList>
            <person name="Ming Y."/>
            <person name="Jian J."/>
            <person name="Yu F."/>
            <person name="Yu X."/>
            <person name="Wang J."/>
            <person name="Liu W."/>
        </authorList>
    </citation>
    <scope>NUCLEOTIDE SEQUENCE [LARGE SCALE GENOMIC DNA]</scope>
    <source>
        <strain evidence="4">MY-2018</strain>
        <tissue evidence="4">Skin</tissue>
    </source>
</reference>
<evidence type="ECO:0000256" key="2">
    <source>
        <dbReference type="SAM" id="MobiDB-lite"/>
    </source>
</evidence>
<dbReference type="AlphaFoldDB" id="A0A484GWU3"/>
<evidence type="ECO:0000256" key="1">
    <source>
        <dbReference type="ARBA" id="ARBA00023125"/>
    </source>
</evidence>
<name>A0A484GWU3_SOUCH</name>
<dbReference type="InterPro" id="IPR009057">
    <property type="entry name" value="Homeodomain-like_sf"/>
</dbReference>
<gene>
    <name evidence="4" type="ORF">DBR06_SOUSAS2910063</name>
</gene>
<protein>
    <recommendedName>
        <fullName evidence="3">HTH CENPB-type domain-containing protein</fullName>
    </recommendedName>
</protein>
<dbReference type="PANTHER" id="PTHR19303:SF26">
    <property type="entry name" value="TIGGER TRANSPOSABLE ELEMENT-DERIVED PROTEIN 1"/>
    <property type="match status" value="1"/>
</dbReference>
<proteinExistence type="predicted"/>
<evidence type="ECO:0000313" key="5">
    <source>
        <dbReference type="Proteomes" id="UP000295264"/>
    </source>
</evidence>
<organism evidence="4 5">
    <name type="scientific">Sousa chinensis</name>
    <name type="common">Indo-pacific humpbacked dolphin</name>
    <name type="synonym">Steno chinensis</name>
    <dbReference type="NCBI Taxonomy" id="103600"/>
    <lineage>
        <taxon>Eukaryota</taxon>
        <taxon>Metazoa</taxon>
        <taxon>Chordata</taxon>
        <taxon>Craniata</taxon>
        <taxon>Vertebrata</taxon>
        <taxon>Euteleostomi</taxon>
        <taxon>Mammalia</taxon>
        <taxon>Eutheria</taxon>
        <taxon>Laurasiatheria</taxon>
        <taxon>Artiodactyla</taxon>
        <taxon>Whippomorpha</taxon>
        <taxon>Cetacea</taxon>
        <taxon>Odontoceti</taxon>
        <taxon>Delphinidae</taxon>
        <taxon>Sousa</taxon>
    </lineage>
</organism>
<evidence type="ECO:0000259" key="3">
    <source>
        <dbReference type="PROSITE" id="PS51253"/>
    </source>
</evidence>
<feature type="non-terminal residue" evidence="4">
    <location>
        <position position="1"/>
    </location>
</feature>
<dbReference type="PROSITE" id="PS51253">
    <property type="entry name" value="HTH_CENPB"/>
    <property type="match status" value="1"/>
</dbReference>
<dbReference type="GO" id="GO:0003677">
    <property type="term" value="F:DNA binding"/>
    <property type="evidence" value="ECO:0007669"/>
    <property type="project" value="UniProtKB-KW"/>
</dbReference>
<accession>A0A484GWU3</accession>
<feature type="non-terminal residue" evidence="4">
    <location>
        <position position="110"/>
    </location>
</feature>
<dbReference type="EMBL" id="QWLN02003371">
    <property type="protein sequence ID" value="TEA40019.1"/>
    <property type="molecule type" value="Genomic_DNA"/>
</dbReference>
<dbReference type="PANTHER" id="PTHR19303">
    <property type="entry name" value="TRANSPOSON"/>
    <property type="match status" value="1"/>
</dbReference>
<keyword evidence="5" id="KW-1185">Reference proteome</keyword>
<feature type="region of interest" description="Disordered" evidence="2">
    <location>
        <begin position="87"/>
        <end position="110"/>
    </location>
</feature>
<dbReference type="Pfam" id="PF03221">
    <property type="entry name" value="HTH_Tnp_Tc5"/>
    <property type="match status" value="1"/>
</dbReference>
<sequence>GEKMVDVACPYNLKRSTISAILKNKIMEHVKSAVLMMLTVISEKRGKVMEEMEKLLSVWMQGQHQRRVPLSLMLIQEKAKSLYEDLKKEHGEESEGTSLSASHGWFHRFK</sequence>
<feature type="domain" description="HTH CENPB-type" evidence="3">
    <location>
        <begin position="40"/>
        <end position="110"/>
    </location>
</feature>
<dbReference type="InterPro" id="IPR006600">
    <property type="entry name" value="HTH_CenpB_DNA-bd_dom"/>
</dbReference>
<comment type="caution">
    <text evidence="4">The sequence shown here is derived from an EMBL/GenBank/DDBJ whole genome shotgun (WGS) entry which is preliminary data.</text>
</comment>
<dbReference type="InterPro" id="IPR050863">
    <property type="entry name" value="CenT-Element_Derived"/>
</dbReference>
<dbReference type="Proteomes" id="UP000295264">
    <property type="component" value="Unassembled WGS sequence"/>
</dbReference>
<evidence type="ECO:0000313" key="4">
    <source>
        <dbReference type="EMBL" id="TEA40019.1"/>
    </source>
</evidence>
<dbReference type="SUPFAM" id="SSF46689">
    <property type="entry name" value="Homeodomain-like"/>
    <property type="match status" value="1"/>
</dbReference>
<keyword evidence="1" id="KW-0238">DNA-binding</keyword>
<dbReference type="GO" id="GO:0005634">
    <property type="term" value="C:nucleus"/>
    <property type="evidence" value="ECO:0007669"/>
    <property type="project" value="TreeGrafter"/>
</dbReference>